<dbReference type="KEGG" id="csol:105360188"/>
<dbReference type="RefSeq" id="XP_011495322.1">
    <property type="nucleotide sequence ID" value="XM_011497020.1"/>
</dbReference>
<name>A0AAJ6VNN7_9HYME</name>
<proteinExistence type="inferred from homology"/>
<keyword evidence="6" id="KW-0732">Signal</keyword>
<dbReference type="Gene3D" id="2.40.10.10">
    <property type="entry name" value="Trypsin-like serine proteases"/>
    <property type="match status" value="2"/>
</dbReference>
<accession>A0AAJ6VNN7</accession>
<dbReference type="InterPro" id="IPR001314">
    <property type="entry name" value="Peptidase_S1A"/>
</dbReference>
<dbReference type="PROSITE" id="PS50240">
    <property type="entry name" value="TRYPSIN_DOM"/>
    <property type="match status" value="1"/>
</dbReference>
<dbReference type="InterPro" id="IPR050430">
    <property type="entry name" value="Peptidase_S1"/>
</dbReference>
<dbReference type="InterPro" id="IPR001254">
    <property type="entry name" value="Trypsin_dom"/>
</dbReference>
<evidence type="ECO:0000256" key="2">
    <source>
        <dbReference type="ARBA" id="ARBA00022670"/>
    </source>
</evidence>
<dbReference type="InterPro" id="IPR043504">
    <property type="entry name" value="Peptidase_S1_PA_chymotrypsin"/>
</dbReference>
<reference evidence="9" key="1">
    <citation type="submission" date="2025-08" db="UniProtKB">
        <authorList>
            <consortium name="RefSeq"/>
        </authorList>
    </citation>
    <scope>IDENTIFICATION</scope>
</reference>
<feature type="domain" description="Peptidase S1" evidence="7">
    <location>
        <begin position="25"/>
        <end position="267"/>
    </location>
</feature>
<keyword evidence="8" id="KW-1185">Reference proteome</keyword>
<dbReference type="SUPFAM" id="SSF50494">
    <property type="entry name" value="Trypsin-like serine proteases"/>
    <property type="match status" value="1"/>
</dbReference>
<dbReference type="PANTHER" id="PTHR24276:SF98">
    <property type="entry name" value="FI18310P1-RELATED"/>
    <property type="match status" value="1"/>
</dbReference>
<comment type="similarity">
    <text evidence="1">Belongs to the peptidase S1 family.</text>
</comment>
<dbReference type="PANTHER" id="PTHR24276">
    <property type="entry name" value="POLYSERASE-RELATED"/>
    <property type="match status" value="1"/>
</dbReference>
<dbReference type="GeneID" id="105360188"/>
<feature type="signal peptide" evidence="6">
    <location>
        <begin position="1"/>
        <end position="24"/>
    </location>
</feature>
<evidence type="ECO:0000256" key="6">
    <source>
        <dbReference type="SAM" id="SignalP"/>
    </source>
</evidence>
<dbReference type="InterPro" id="IPR009003">
    <property type="entry name" value="Peptidase_S1_PA"/>
</dbReference>
<evidence type="ECO:0000259" key="7">
    <source>
        <dbReference type="PROSITE" id="PS50240"/>
    </source>
</evidence>
<organism evidence="8 9">
    <name type="scientific">Ceratosolen solmsi marchali</name>
    <dbReference type="NCBI Taxonomy" id="326594"/>
    <lineage>
        <taxon>Eukaryota</taxon>
        <taxon>Metazoa</taxon>
        <taxon>Ecdysozoa</taxon>
        <taxon>Arthropoda</taxon>
        <taxon>Hexapoda</taxon>
        <taxon>Insecta</taxon>
        <taxon>Pterygota</taxon>
        <taxon>Neoptera</taxon>
        <taxon>Endopterygota</taxon>
        <taxon>Hymenoptera</taxon>
        <taxon>Apocrita</taxon>
        <taxon>Proctotrupomorpha</taxon>
        <taxon>Chalcidoidea</taxon>
        <taxon>Agaonidae</taxon>
        <taxon>Agaoninae</taxon>
        <taxon>Ceratosolen</taxon>
    </lineage>
</organism>
<sequence length="269" mass="30152">MNFQIFYFTAQLILFCNLNHVAQALFGENVRLVRSSEYPFVTSLLRISTINNQLTETHFCSGALISMKDVLTAEHCLAHELLASLLAMVGLNDFRYGKKYGVAWWVTYDQWTASQRISKTFNHNDIAILRLAHEVHDVTPATISRTITYGLYDLEVVALGWGKFSNGEINPKMNAANLKIITNFACENKVESMLGIKDTVSLRFVCSIAEPEVLLQRSDAGGPLVYNDEIIGINLSACPDPEKQPCTSAVNIHLVIEYYNYFISSVKNA</sequence>
<dbReference type="Pfam" id="PF00089">
    <property type="entry name" value="Trypsin"/>
    <property type="match status" value="1"/>
</dbReference>
<keyword evidence="5" id="KW-1015">Disulfide bond</keyword>
<gene>
    <name evidence="9" type="primary">LOC105360188</name>
</gene>
<evidence type="ECO:0000256" key="1">
    <source>
        <dbReference type="ARBA" id="ARBA00007664"/>
    </source>
</evidence>
<evidence type="ECO:0000313" key="9">
    <source>
        <dbReference type="RefSeq" id="XP_011495322.1"/>
    </source>
</evidence>
<keyword evidence="3" id="KW-0378">Hydrolase</keyword>
<dbReference type="PRINTS" id="PR00722">
    <property type="entry name" value="CHYMOTRYPSIN"/>
</dbReference>
<keyword evidence="2" id="KW-0645">Protease</keyword>
<dbReference type="AlphaFoldDB" id="A0AAJ6VNN7"/>
<evidence type="ECO:0000256" key="3">
    <source>
        <dbReference type="ARBA" id="ARBA00022801"/>
    </source>
</evidence>
<evidence type="ECO:0000256" key="4">
    <source>
        <dbReference type="ARBA" id="ARBA00022825"/>
    </source>
</evidence>
<evidence type="ECO:0000256" key="5">
    <source>
        <dbReference type="ARBA" id="ARBA00023157"/>
    </source>
</evidence>
<feature type="chain" id="PRO_5042471290" evidence="6">
    <location>
        <begin position="25"/>
        <end position="269"/>
    </location>
</feature>
<keyword evidence="4" id="KW-0720">Serine protease</keyword>
<dbReference type="SMART" id="SM00020">
    <property type="entry name" value="Tryp_SPc"/>
    <property type="match status" value="1"/>
</dbReference>
<dbReference type="Proteomes" id="UP000695007">
    <property type="component" value="Unplaced"/>
</dbReference>
<protein>
    <submittedName>
        <fullName evidence="9">Chymotrypsin-2-like</fullName>
    </submittedName>
</protein>
<dbReference type="GO" id="GO:0006508">
    <property type="term" value="P:proteolysis"/>
    <property type="evidence" value="ECO:0007669"/>
    <property type="project" value="UniProtKB-KW"/>
</dbReference>
<dbReference type="GO" id="GO:0004252">
    <property type="term" value="F:serine-type endopeptidase activity"/>
    <property type="evidence" value="ECO:0007669"/>
    <property type="project" value="InterPro"/>
</dbReference>
<evidence type="ECO:0000313" key="8">
    <source>
        <dbReference type="Proteomes" id="UP000695007"/>
    </source>
</evidence>